<feature type="chain" id="PRO_5013210912" evidence="2">
    <location>
        <begin position="35"/>
        <end position="141"/>
    </location>
</feature>
<dbReference type="RefSeq" id="WP_179980081.1">
    <property type="nucleotide sequence ID" value="NZ_LT608333.1"/>
</dbReference>
<dbReference type="EMBL" id="FMJC01000002">
    <property type="protein sequence ID" value="SCM72170.1"/>
    <property type="molecule type" value="Genomic_DNA"/>
</dbReference>
<sequence length="141" mass="15033">MTRTLDLPDISAMLKISLLPLLAALILMASPVHAMPGMGSGEGGGMGDKFSQMDTNKDGKVSREEFKAAFPNMRDEAFVAIDKDGDGFISVDEWNAFMKDHSSGMRPNTMNNGPMPTVPGNPMMPNPGSPELPLVTPPNGN</sequence>
<feature type="signal peptide" evidence="2">
    <location>
        <begin position="1"/>
        <end position="34"/>
    </location>
</feature>
<feature type="region of interest" description="Disordered" evidence="1">
    <location>
        <begin position="100"/>
        <end position="141"/>
    </location>
</feature>
<dbReference type="SMART" id="SM00054">
    <property type="entry name" value="EFh"/>
    <property type="match status" value="2"/>
</dbReference>
<organism evidence="4">
    <name type="scientific">uncultured Desulfovibrio sp</name>
    <dbReference type="NCBI Taxonomy" id="167968"/>
    <lineage>
        <taxon>Bacteria</taxon>
        <taxon>Pseudomonadati</taxon>
        <taxon>Thermodesulfobacteriota</taxon>
        <taxon>Desulfovibrionia</taxon>
        <taxon>Desulfovibrionales</taxon>
        <taxon>Desulfovibrionaceae</taxon>
        <taxon>Desulfovibrio</taxon>
        <taxon>environmental samples</taxon>
    </lineage>
</organism>
<evidence type="ECO:0000259" key="3">
    <source>
        <dbReference type="PROSITE" id="PS50222"/>
    </source>
</evidence>
<accession>A0A212L3Q4</accession>
<feature type="compositionally biased region" description="Pro residues" evidence="1">
    <location>
        <begin position="116"/>
        <end position="130"/>
    </location>
</feature>
<dbReference type="SUPFAM" id="SSF47473">
    <property type="entry name" value="EF-hand"/>
    <property type="match status" value="1"/>
</dbReference>
<evidence type="ECO:0000313" key="4">
    <source>
        <dbReference type="EMBL" id="SCM72170.1"/>
    </source>
</evidence>
<feature type="domain" description="EF-hand" evidence="3">
    <location>
        <begin position="75"/>
        <end position="104"/>
    </location>
</feature>
<keyword evidence="2" id="KW-0732">Signal</keyword>
<dbReference type="GO" id="GO:0005509">
    <property type="term" value="F:calcium ion binding"/>
    <property type="evidence" value="ECO:0007669"/>
    <property type="project" value="InterPro"/>
</dbReference>
<protein>
    <submittedName>
        <fullName evidence="4">Putative signal transduction protein with EFhand domain</fullName>
    </submittedName>
</protein>
<evidence type="ECO:0000256" key="2">
    <source>
        <dbReference type="SAM" id="SignalP"/>
    </source>
</evidence>
<dbReference type="Pfam" id="PF13202">
    <property type="entry name" value="EF-hand_5"/>
    <property type="match status" value="2"/>
</dbReference>
<dbReference type="InterPro" id="IPR018247">
    <property type="entry name" value="EF_Hand_1_Ca_BS"/>
</dbReference>
<dbReference type="Gene3D" id="1.10.238.10">
    <property type="entry name" value="EF-hand"/>
    <property type="match status" value="2"/>
</dbReference>
<feature type="region of interest" description="Disordered" evidence="1">
    <location>
        <begin position="39"/>
        <end position="60"/>
    </location>
</feature>
<evidence type="ECO:0000256" key="1">
    <source>
        <dbReference type="SAM" id="MobiDB-lite"/>
    </source>
</evidence>
<reference evidence="4" key="1">
    <citation type="submission" date="2016-08" db="EMBL/GenBank/DDBJ databases">
        <authorList>
            <person name="Seilhamer J.J."/>
        </authorList>
    </citation>
    <scope>NUCLEOTIDE SEQUENCE</scope>
    <source>
        <strain evidence="4">86-1</strain>
    </source>
</reference>
<proteinExistence type="predicted"/>
<dbReference type="PROSITE" id="PS00018">
    <property type="entry name" value="EF_HAND_1"/>
    <property type="match status" value="1"/>
</dbReference>
<dbReference type="InterPro" id="IPR011992">
    <property type="entry name" value="EF-hand-dom_pair"/>
</dbReference>
<dbReference type="AlphaFoldDB" id="A0A212L3Q4"/>
<gene>
    <name evidence="4" type="ORF">KL86DES1_20439</name>
</gene>
<dbReference type="PROSITE" id="PS50222">
    <property type="entry name" value="EF_HAND_2"/>
    <property type="match status" value="1"/>
</dbReference>
<name>A0A212L3Q4_9BACT</name>
<dbReference type="InterPro" id="IPR002048">
    <property type="entry name" value="EF_hand_dom"/>
</dbReference>